<reference evidence="2 3" key="1">
    <citation type="submission" date="2016-04" db="EMBL/GenBank/DDBJ databases">
        <title>Genome analyses suggest a sexual origin of heterokaryosis in a supposedly ancient asexual fungus.</title>
        <authorList>
            <person name="Ropars J."/>
            <person name="Sedzielewska K."/>
            <person name="Noel J."/>
            <person name="Charron P."/>
            <person name="Farinelli L."/>
            <person name="Marton T."/>
            <person name="Kruger M."/>
            <person name="Pelin A."/>
            <person name="Brachmann A."/>
            <person name="Corradi N."/>
        </authorList>
    </citation>
    <scope>NUCLEOTIDE SEQUENCE [LARGE SCALE GENOMIC DNA]</scope>
    <source>
        <strain evidence="2 3">C2</strain>
    </source>
</reference>
<dbReference type="EMBL" id="LLXL01000679">
    <property type="protein sequence ID" value="PKK69882.1"/>
    <property type="molecule type" value="Genomic_DNA"/>
</dbReference>
<evidence type="ECO:0000259" key="1">
    <source>
        <dbReference type="PROSITE" id="PS50011"/>
    </source>
</evidence>
<dbReference type="InterPro" id="IPR000719">
    <property type="entry name" value="Prot_kinase_dom"/>
</dbReference>
<evidence type="ECO:0000313" key="3">
    <source>
        <dbReference type="Proteomes" id="UP000233469"/>
    </source>
</evidence>
<dbReference type="Proteomes" id="UP000233469">
    <property type="component" value="Unassembled WGS sequence"/>
</dbReference>
<dbReference type="VEuPathDB" id="FungiDB:RhiirA1_343039"/>
<proteinExistence type="predicted"/>
<protein>
    <submittedName>
        <fullName evidence="2">Kinase-like protein</fullName>
    </submittedName>
</protein>
<feature type="non-terminal residue" evidence="2">
    <location>
        <position position="1"/>
    </location>
</feature>
<dbReference type="GO" id="GO:0005524">
    <property type="term" value="F:ATP binding"/>
    <property type="evidence" value="ECO:0007669"/>
    <property type="project" value="InterPro"/>
</dbReference>
<dbReference type="Pfam" id="PF07714">
    <property type="entry name" value="PK_Tyr_Ser-Thr"/>
    <property type="match status" value="1"/>
</dbReference>
<dbReference type="PROSITE" id="PS50011">
    <property type="entry name" value="PROTEIN_KINASE_DOM"/>
    <property type="match status" value="1"/>
</dbReference>
<dbReference type="GO" id="GO:0004674">
    <property type="term" value="F:protein serine/threonine kinase activity"/>
    <property type="evidence" value="ECO:0007669"/>
    <property type="project" value="TreeGrafter"/>
</dbReference>
<feature type="non-terminal residue" evidence="2">
    <location>
        <position position="133"/>
    </location>
</feature>
<reference evidence="2 3" key="2">
    <citation type="submission" date="2017-10" db="EMBL/GenBank/DDBJ databases">
        <title>Extensive intraspecific genome diversity in a model arbuscular mycorrhizal fungus.</title>
        <authorList>
            <person name="Chen E.C.H."/>
            <person name="Morin E."/>
            <person name="Baudet D."/>
            <person name="Noel J."/>
            <person name="Ndikumana S."/>
            <person name="Charron P."/>
            <person name="St-Onge C."/>
            <person name="Giorgi J."/>
            <person name="Grigoriev I.V."/>
            <person name="Roux C."/>
            <person name="Martin F.M."/>
            <person name="Corradi N."/>
        </authorList>
    </citation>
    <scope>NUCLEOTIDE SEQUENCE [LARGE SCALE GENOMIC DNA]</scope>
    <source>
        <strain evidence="2 3">C2</strain>
    </source>
</reference>
<keyword evidence="2" id="KW-0808">Transferase</keyword>
<dbReference type="InterPro" id="IPR001245">
    <property type="entry name" value="Ser-Thr/Tyr_kinase_cat_dom"/>
</dbReference>
<dbReference type="Gene3D" id="1.10.510.10">
    <property type="entry name" value="Transferase(Phosphotransferase) domain 1"/>
    <property type="match status" value="1"/>
</dbReference>
<dbReference type="SUPFAM" id="SSF56112">
    <property type="entry name" value="Protein kinase-like (PK-like)"/>
    <property type="match status" value="1"/>
</dbReference>
<comment type="caution">
    <text evidence="2">The sequence shown here is derived from an EMBL/GenBank/DDBJ whole genome shotgun (WGS) entry which is preliminary data.</text>
</comment>
<gene>
    <name evidence="2" type="ORF">RhiirC2_643151</name>
</gene>
<dbReference type="PANTHER" id="PTHR44329">
    <property type="entry name" value="SERINE/THREONINE-PROTEIN KINASE TNNI3K-RELATED"/>
    <property type="match status" value="1"/>
</dbReference>
<dbReference type="InterPro" id="IPR011009">
    <property type="entry name" value="Kinase-like_dom_sf"/>
</dbReference>
<dbReference type="AlphaFoldDB" id="A0A2N1N7G8"/>
<sequence length="133" mass="15421">GLMYLHSEKIVHGNLHACNVLVNNGIVMITDLRILKQTAVVTSEKIVYVEPQYLRNPRYELNMKSDIYSLGVLLWELSSGHPPFFDYTQKAFDLDHIKNKLLNGEREEPVANTPSEYLQLYQKCWQVDPSMRP</sequence>
<keyword evidence="2" id="KW-0418">Kinase</keyword>
<dbReference type="InterPro" id="IPR051681">
    <property type="entry name" value="Ser/Thr_Kinases-Pseudokinases"/>
</dbReference>
<evidence type="ECO:0000313" key="2">
    <source>
        <dbReference type="EMBL" id="PKK69882.1"/>
    </source>
</evidence>
<organism evidence="2 3">
    <name type="scientific">Rhizophagus irregularis</name>
    <dbReference type="NCBI Taxonomy" id="588596"/>
    <lineage>
        <taxon>Eukaryota</taxon>
        <taxon>Fungi</taxon>
        <taxon>Fungi incertae sedis</taxon>
        <taxon>Mucoromycota</taxon>
        <taxon>Glomeromycotina</taxon>
        <taxon>Glomeromycetes</taxon>
        <taxon>Glomerales</taxon>
        <taxon>Glomeraceae</taxon>
        <taxon>Rhizophagus</taxon>
    </lineage>
</organism>
<accession>A0A2N1N7G8</accession>
<feature type="domain" description="Protein kinase" evidence="1">
    <location>
        <begin position="1"/>
        <end position="133"/>
    </location>
</feature>
<name>A0A2N1N7G8_9GLOM</name>